<reference evidence="2 3" key="1">
    <citation type="submission" date="2021-10" db="EMBL/GenBank/DDBJ databases">
        <title>Draft genome of Aestuariibacter halophilus JC2043.</title>
        <authorList>
            <person name="Emsley S.A."/>
            <person name="Pfannmuller K.M."/>
            <person name="Ushijima B."/>
            <person name="Saw J.H."/>
            <person name="Videau P."/>
        </authorList>
    </citation>
    <scope>NUCLEOTIDE SEQUENCE [LARGE SCALE GENOMIC DNA]</scope>
    <source>
        <strain evidence="2 3">JC2043</strain>
    </source>
</reference>
<protein>
    <submittedName>
        <fullName evidence="2">DUF2306 domain-containing protein</fullName>
    </submittedName>
</protein>
<comment type="caution">
    <text evidence="2">The sequence shown here is derived from an EMBL/GenBank/DDBJ whole genome shotgun (WGS) entry which is preliminary data.</text>
</comment>
<dbReference type="Proteomes" id="UP001520878">
    <property type="component" value="Unassembled WGS sequence"/>
</dbReference>
<keyword evidence="1" id="KW-0472">Membrane</keyword>
<feature type="transmembrane region" description="Helical" evidence="1">
    <location>
        <begin position="7"/>
        <end position="26"/>
    </location>
</feature>
<dbReference type="EMBL" id="JAJEWP010000006">
    <property type="protein sequence ID" value="MCC2617800.1"/>
    <property type="molecule type" value="Genomic_DNA"/>
</dbReference>
<keyword evidence="1" id="KW-1133">Transmembrane helix</keyword>
<dbReference type="RefSeq" id="WP_229162191.1">
    <property type="nucleotide sequence ID" value="NZ_JAJEWP010000006.1"/>
</dbReference>
<proteinExistence type="predicted"/>
<evidence type="ECO:0000313" key="3">
    <source>
        <dbReference type="Proteomes" id="UP001520878"/>
    </source>
</evidence>
<feature type="transmembrane region" description="Helical" evidence="1">
    <location>
        <begin position="105"/>
        <end position="127"/>
    </location>
</feature>
<organism evidence="2 3">
    <name type="scientific">Fluctibacter halophilus</name>
    <dbReference type="NCBI Taxonomy" id="226011"/>
    <lineage>
        <taxon>Bacteria</taxon>
        <taxon>Pseudomonadati</taxon>
        <taxon>Pseudomonadota</taxon>
        <taxon>Gammaproteobacteria</taxon>
        <taxon>Alteromonadales</taxon>
        <taxon>Alteromonadaceae</taxon>
        <taxon>Fluctibacter</taxon>
    </lineage>
</organism>
<dbReference type="InterPro" id="IPR018750">
    <property type="entry name" value="DUF2306_membrane"/>
</dbReference>
<feature type="transmembrane region" description="Helical" evidence="1">
    <location>
        <begin position="32"/>
        <end position="53"/>
    </location>
</feature>
<name>A0ABS8GB33_9ALTE</name>
<evidence type="ECO:0000256" key="1">
    <source>
        <dbReference type="SAM" id="Phobius"/>
    </source>
</evidence>
<evidence type="ECO:0000313" key="2">
    <source>
        <dbReference type="EMBL" id="MCC2617800.1"/>
    </source>
</evidence>
<gene>
    <name evidence="2" type="ORF">LJ739_16230</name>
</gene>
<feature type="transmembrane region" description="Helical" evidence="1">
    <location>
        <begin position="139"/>
        <end position="159"/>
    </location>
</feature>
<sequence length="206" mass="22308">MTGIPGIPAIIIVSLVVLGPDAVAGLSDMINAVYFETPAAIIVHGSAGAVFFLTMPWQFSPRLRVSNASWHKLGGRLAVIAGIVMALSGVWLHLTLHPDSYGVRFIAVVSLCAGMCVAFTMAVTRVLNGDIDGHRRWMIRAVGITLAAVTPVFIDLGLFVVLGQFKDMFTLVMHWQQQIGWLIGLGINMAIVERMILRNRSVIETA</sequence>
<feature type="transmembrane region" description="Helical" evidence="1">
    <location>
        <begin position="179"/>
        <end position="197"/>
    </location>
</feature>
<keyword evidence="3" id="KW-1185">Reference proteome</keyword>
<accession>A0ABS8GB33</accession>
<keyword evidence="1" id="KW-0812">Transmembrane</keyword>
<dbReference type="Pfam" id="PF10067">
    <property type="entry name" value="DUF2306"/>
    <property type="match status" value="1"/>
</dbReference>
<feature type="transmembrane region" description="Helical" evidence="1">
    <location>
        <begin position="73"/>
        <end position="93"/>
    </location>
</feature>